<organism evidence="1 2">
    <name type="scientific">Acinetobacter guillouiae</name>
    <name type="common">Acinetobacter genomosp. 11</name>
    <dbReference type="NCBI Taxonomy" id="106649"/>
    <lineage>
        <taxon>Bacteria</taxon>
        <taxon>Pseudomonadati</taxon>
        <taxon>Pseudomonadota</taxon>
        <taxon>Gammaproteobacteria</taxon>
        <taxon>Moraxellales</taxon>
        <taxon>Moraxellaceae</taxon>
        <taxon>Acinetobacter</taxon>
    </lineage>
</organism>
<evidence type="ECO:0000313" key="2">
    <source>
        <dbReference type="Proteomes" id="UP000887320"/>
    </source>
</evidence>
<name>A0A8X8GDQ4_ACIGI</name>
<reference evidence="1" key="1">
    <citation type="submission" date="2021-07" db="EMBL/GenBank/DDBJ databases">
        <authorList>
            <person name="Fernandez M."/>
            <person name="Pereira P."/>
            <person name="Torres Tejerizo G.A."/>
            <person name="Gonzalez P."/>
            <person name="Agostini E."/>
        </authorList>
    </citation>
    <scope>NUCLEOTIDE SEQUENCE</scope>
    <source>
        <strain evidence="1">SFC 500-1A</strain>
    </source>
</reference>
<sequence>MKQTQLEPDTISTLESMTFEELLETDKLLNKDILKLKNISMSQKKKLIEVHSMKKFEA</sequence>
<protein>
    <submittedName>
        <fullName evidence="1">Uncharacterized protein</fullName>
    </submittedName>
</protein>
<evidence type="ECO:0000313" key="1">
    <source>
        <dbReference type="EMBL" id="MCF0265058.1"/>
    </source>
</evidence>
<dbReference type="EMBL" id="JAHWXT010000003">
    <property type="protein sequence ID" value="MCF0265058.1"/>
    <property type="molecule type" value="Genomic_DNA"/>
</dbReference>
<dbReference type="Proteomes" id="UP000887320">
    <property type="component" value="Unassembled WGS sequence"/>
</dbReference>
<accession>A0A8X8GDQ4</accession>
<dbReference type="RefSeq" id="WP_234623424.1">
    <property type="nucleotide sequence ID" value="NZ_JAHWXT010000003.1"/>
</dbReference>
<dbReference type="AlphaFoldDB" id="A0A8X8GDQ4"/>
<gene>
    <name evidence="1" type="ORF">KW868_11410</name>
</gene>
<comment type="caution">
    <text evidence="1">The sequence shown here is derived from an EMBL/GenBank/DDBJ whole genome shotgun (WGS) entry which is preliminary data.</text>
</comment>
<proteinExistence type="predicted"/>